<name>A0ABW0AGK6_9ACTN</name>
<sequence length="256" mass="27134">MITTVESSAMPAVPAAVDIWWWLTSGPDRPGDPSVLGPAEHAAAARLPPHRAAEYIAYRSAVRHTLGRLLDAPPASLAFGRRPCPECGDPDHGPPRVTHPDNSLWISISHTPGCVMLAVAPHEIGVDVEKQRPLRSPDLAARVLTPSERAHLAQAPDPARHDRAFLTCWTRKEATLKAVGIGIATDLSALDSHPATPSPAHLTTTVQGPPTSWHVHDLALPDPYIAAVALPADAGSVLRLHEGVRTPSAAEPPPVS</sequence>
<feature type="domain" description="4'-phosphopantetheinyl transferase" evidence="3">
    <location>
        <begin position="124"/>
        <end position="229"/>
    </location>
</feature>
<reference evidence="5" key="1">
    <citation type="journal article" date="2019" name="Int. J. Syst. Evol. Microbiol.">
        <title>The Global Catalogue of Microorganisms (GCM) 10K type strain sequencing project: providing services to taxonomists for standard genome sequencing and annotation.</title>
        <authorList>
            <consortium name="The Broad Institute Genomics Platform"/>
            <consortium name="The Broad Institute Genome Sequencing Center for Infectious Disease"/>
            <person name="Wu L."/>
            <person name="Ma J."/>
        </authorList>
    </citation>
    <scope>NUCLEOTIDE SEQUENCE [LARGE SCALE GENOMIC DNA]</scope>
    <source>
        <strain evidence="5">PCU 266</strain>
    </source>
</reference>
<dbReference type="InterPro" id="IPR008278">
    <property type="entry name" value="4-PPantetheinyl_Trfase_dom"/>
</dbReference>
<protein>
    <submittedName>
        <fullName evidence="4">4'-phosphopantetheinyl transferase family protein</fullName>
    </submittedName>
</protein>
<dbReference type="Pfam" id="PF01648">
    <property type="entry name" value="ACPS"/>
    <property type="match status" value="1"/>
</dbReference>
<comment type="similarity">
    <text evidence="1">Belongs to the P-Pant transferase superfamily. Gsp/Sfp/HetI/AcpT family.</text>
</comment>
<organism evidence="4 5">
    <name type="scientific">Streptomyces amakusaensis</name>
    <dbReference type="NCBI Taxonomy" id="67271"/>
    <lineage>
        <taxon>Bacteria</taxon>
        <taxon>Bacillati</taxon>
        <taxon>Actinomycetota</taxon>
        <taxon>Actinomycetes</taxon>
        <taxon>Kitasatosporales</taxon>
        <taxon>Streptomycetaceae</taxon>
        <taxon>Streptomyces</taxon>
    </lineage>
</organism>
<dbReference type="InterPro" id="IPR050559">
    <property type="entry name" value="P-Pant_transferase_sf"/>
</dbReference>
<dbReference type="Gene3D" id="3.90.470.20">
    <property type="entry name" value="4'-phosphopantetheinyl transferase domain"/>
    <property type="match status" value="2"/>
</dbReference>
<keyword evidence="2 4" id="KW-0808">Transferase</keyword>
<dbReference type="GO" id="GO:0016740">
    <property type="term" value="F:transferase activity"/>
    <property type="evidence" value="ECO:0007669"/>
    <property type="project" value="UniProtKB-KW"/>
</dbReference>
<gene>
    <name evidence="4" type="ORF">ACFPRH_12955</name>
</gene>
<evidence type="ECO:0000256" key="1">
    <source>
        <dbReference type="ARBA" id="ARBA00010990"/>
    </source>
</evidence>
<accession>A0ABW0AGK6</accession>
<proteinExistence type="inferred from homology"/>
<dbReference type="Proteomes" id="UP001596160">
    <property type="component" value="Unassembled WGS sequence"/>
</dbReference>
<keyword evidence="5" id="KW-1185">Reference proteome</keyword>
<dbReference type="RefSeq" id="WP_344477910.1">
    <property type="nucleotide sequence ID" value="NZ_BAAASB010000009.1"/>
</dbReference>
<evidence type="ECO:0000259" key="3">
    <source>
        <dbReference type="Pfam" id="PF01648"/>
    </source>
</evidence>
<evidence type="ECO:0000313" key="4">
    <source>
        <dbReference type="EMBL" id="MFC5152647.1"/>
    </source>
</evidence>
<evidence type="ECO:0000313" key="5">
    <source>
        <dbReference type="Proteomes" id="UP001596160"/>
    </source>
</evidence>
<dbReference type="InterPro" id="IPR037143">
    <property type="entry name" value="4-PPantetheinyl_Trfase_dom_sf"/>
</dbReference>
<dbReference type="PANTHER" id="PTHR12215:SF10">
    <property type="entry name" value="L-AMINOADIPATE-SEMIALDEHYDE DEHYDROGENASE-PHOSPHOPANTETHEINYL TRANSFERASE"/>
    <property type="match status" value="1"/>
</dbReference>
<dbReference type="EMBL" id="JBHSKP010000006">
    <property type="protein sequence ID" value="MFC5152647.1"/>
    <property type="molecule type" value="Genomic_DNA"/>
</dbReference>
<evidence type="ECO:0000256" key="2">
    <source>
        <dbReference type="ARBA" id="ARBA00022679"/>
    </source>
</evidence>
<dbReference type="SUPFAM" id="SSF56214">
    <property type="entry name" value="4'-phosphopantetheinyl transferase"/>
    <property type="match status" value="2"/>
</dbReference>
<dbReference type="PANTHER" id="PTHR12215">
    <property type="entry name" value="PHOSPHOPANTETHEINE TRANSFERASE"/>
    <property type="match status" value="1"/>
</dbReference>
<comment type="caution">
    <text evidence="4">The sequence shown here is derived from an EMBL/GenBank/DDBJ whole genome shotgun (WGS) entry which is preliminary data.</text>
</comment>